<evidence type="ECO:0000313" key="2">
    <source>
        <dbReference type="Proteomes" id="UP000233469"/>
    </source>
</evidence>
<dbReference type="EMBL" id="LLXL01000653">
    <property type="protein sequence ID" value="PKK70118.1"/>
    <property type="molecule type" value="Genomic_DNA"/>
</dbReference>
<evidence type="ECO:0000313" key="1">
    <source>
        <dbReference type="EMBL" id="PKK70118.1"/>
    </source>
</evidence>
<organism evidence="1 2">
    <name type="scientific">Rhizophagus irregularis</name>
    <dbReference type="NCBI Taxonomy" id="588596"/>
    <lineage>
        <taxon>Eukaryota</taxon>
        <taxon>Fungi</taxon>
        <taxon>Fungi incertae sedis</taxon>
        <taxon>Mucoromycota</taxon>
        <taxon>Glomeromycotina</taxon>
        <taxon>Glomeromycetes</taxon>
        <taxon>Glomerales</taxon>
        <taxon>Glomeraceae</taxon>
        <taxon>Rhizophagus</taxon>
    </lineage>
</organism>
<proteinExistence type="predicted"/>
<name>A0A2N1N8D9_9GLOM</name>
<protein>
    <submittedName>
        <fullName evidence="1">Uncharacterized protein</fullName>
    </submittedName>
</protein>
<reference evidence="1 2" key="1">
    <citation type="submission" date="2016-04" db="EMBL/GenBank/DDBJ databases">
        <title>Genome analyses suggest a sexual origin of heterokaryosis in a supposedly ancient asexual fungus.</title>
        <authorList>
            <person name="Ropars J."/>
            <person name="Sedzielewska K."/>
            <person name="Noel J."/>
            <person name="Charron P."/>
            <person name="Farinelli L."/>
            <person name="Marton T."/>
            <person name="Kruger M."/>
            <person name="Pelin A."/>
            <person name="Brachmann A."/>
            <person name="Corradi N."/>
        </authorList>
    </citation>
    <scope>NUCLEOTIDE SEQUENCE [LARGE SCALE GENOMIC DNA]</scope>
    <source>
        <strain evidence="1 2">C2</strain>
    </source>
</reference>
<feature type="non-terminal residue" evidence="1">
    <location>
        <position position="1"/>
    </location>
</feature>
<dbReference type="AlphaFoldDB" id="A0A2N1N8D9"/>
<sequence length="63" mass="6999">YSYKPNLLVEEIVLPVIYKTTLGITSIARKIGSRIGLLPLGGDYRSSLPLVGNTVVIKFYFKI</sequence>
<comment type="caution">
    <text evidence="1">The sequence shown here is derived from an EMBL/GenBank/DDBJ whole genome shotgun (WGS) entry which is preliminary data.</text>
</comment>
<dbReference type="Proteomes" id="UP000233469">
    <property type="component" value="Unassembled WGS sequence"/>
</dbReference>
<gene>
    <name evidence="1" type="ORF">RhiirC2_747164</name>
</gene>
<dbReference type="VEuPathDB" id="FungiDB:FUN_020420"/>
<accession>A0A2N1N8D9</accession>
<reference evidence="1 2" key="2">
    <citation type="submission" date="2017-10" db="EMBL/GenBank/DDBJ databases">
        <title>Extensive intraspecific genome diversity in a model arbuscular mycorrhizal fungus.</title>
        <authorList>
            <person name="Chen E.C.H."/>
            <person name="Morin E."/>
            <person name="Baudet D."/>
            <person name="Noel J."/>
            <person name="Ndikumana S."/>
            <person name="Charron P."/>
            <person name="St-Onge C."/>
            <person name="Giorgi J."/>
            <person name="Grigoriev I.V."/>
            <person name="Roux C."/>
            <person name="Martin F.M."/>
            <person name="Corradi N."/>
        </authorList>
    </citation>
    <scope>NUCLEOTIDE SEQUENCE [LARGE SCALE GENOMIC DNA]</scope>
    <source>
        <strain evidence="1 2">C2</strain>
    </source>
</reference>